<evidence type="ECO:0000313" key="8">
    <source>
        <dbReference type="Proteomes" id="UP000011083"/>
    </source>
</evidence>
<evidence type="ECO:0000256" key="1">
    <source>
        <dbReference type="ARBA" id="ARBA00004141"/>
    </source>
</evidence>
<name>L8GRI9_ACACF</name>
<dbReference type="GO" id="GO:0006506">
    <property type="term" value="P:GPI anchor biosynthetic process"/>
    <property type="evidence" value="ECO:0007669"/>
    <property type="project" value="TreeGrafter"/>
</dbReference>
<dbReference type="Proteomes" id="UP000011083">
    <property type="component" value="Unassembled WGS sequence"/>
</dbReference>
<dbReference type="AlphaFoldDB" id="L8GRI9"/>
<dbReference type="EMBL" id="KB008044">
    <property type="protein sequence ID" value="ELR14751.1"/>
    <property type="molecule type" value="Genomic_DNA"/>
</dbReference>
<evidence type="ECO:0000256" key="2">
    <source>
        <dbReference type="ARBA" id="ARBA00022692"/>
    </source>
</evidence>
<sequence>METRQRPPAPGAAQEEKRGANVEVYGFVAWIATGLTFVAYVLWAFLSEEWLEWLGVTYYPSKHFLFYTAFNWAFSTPLDARTTLTDEHTVAPALGTREGATLVEDLLLRREGHRLAEEAGLDRDRYRRNVRGEVPSLCDLPITTVNSLLFPSKQK</sequence>
<dbReference type="GO" id="GO:0016020">
    <property type="term" value="C:membrane"/>
    <property type="evidence" value="ECO:0007669"/>
    <property type="project" value="UniProtKB-SubCell"/>
</dbReference>
<evidence type="ECO:0000256" key="4">
    <source>
        <dbReference type="ARBA" id="ARBA00023136"/>
    </source>
</evidence>
<evidence type="ECO:0000256" key="5">
    <source>
        <dbReference type="SAM" id="Phobius"/>
    </source>
</evidence>
<dbReference type="Pfam" id="PF08510">
    <property type="entry name" value="PIG-P"/>
    <property type="match status" value="1"/>
</dbReference>
<organism evidence="7 8">
    <name type="scientific">Acanthamoeba castellanii (strain ATCC 30010 / Neff)</name>
    <dbReference type="NCBI Taxonomy" id="1257118"/>
    <lineage>
        <taxon>Eukaryota</taxon>
        <taxon>Amoebozoa</taxon>
        <taxon>Discosea</taxon>
        <taxon>Longamoebia</taxon>
        <taxon>Centramoebida</taxon>
        <taxon>Acanthamoebidae</taxon>
        <taxon>Acanthamoeba</taxon>
    </lineage>
</organism>
<evidence type="ECO:0000259" key="6">
    <source>
        <dbReference type="Pfam" id="PF08510"/>
    </source>
</evidence>
<reference evidence="7 8" key="1">
    <citation type="journal article" date="2013" name="Genome Biol.">
        <title>Genome of Acanthamoeba castellanii highlights extensive lateral gene transfer and early evolution of tyrosine kinase signaling.</title>
        <authorList>
            <person name="Clarke M."/>
            <person name="Lohan A.J."/>
            <person name="Liu B."/>
            <person name="Lagkouvardos I."/>
            <person name="Roy S."/>
            <person name="Zafar N."/>
            <person name="Bertelli C."/>
            <person name="Schilde C."/>
            <person name="Kianianmomeni A."/>
            <person name="Burglin T.R."/>
            <person name="Frech C."/>
            <person name="Turcotte B."/>
            <person name="Kopec K.O."/>
            <person name="Synnott J.M."/>
            <person name="Choo C."/>
            <person name="Paponov I."/>
            <person name="Finkler A."/>
            <person name="Soon Heng Tan C."/>
            <person name="Hutchins A.P."/>
            <person name="Weinmeier T."/>
            <person name="Rattei T."/>
            <person name="Chu J.S."/>
            <person name="Gimenez G."/>
            <person name="Irimia M."/>
            <person name="Rigden D.J."/>
            <person name="Fitzpatrick D.A."/>
            <person name="Lorenzo-Morales J."/>
            <person name="Bateman A."/>
            <person name="Chiu C.H."/>
            <person name="Tang P."/>
            <person name="Hegemann P."/>
            <person name="Fromm H."/>
            <person name="Raoult D."/>
            <person name="Greub G."/>
            <person name="Miranda-Saavedra D."/>
            <person name="Chen N."/>
            <person name="Nash P."/>
            <person name="Ginger M.L."/>
            <person name="Horn M."/>
            <person name="Schaap P."/>
            <person name="Caler L."/>
            <person name="Loftus B."/>
        </authorList>
    </citation>
    <scope>NUCLEOTIDE SEQUENCE [LARGE SCALE GENOMIC DNA]</scope>
    <source>
        <strain evidence="7 8">Neff</strain>
    </source>
</reference>
<dbReference type="OrthoDB" id="690928at2759"/>
<dbReference type="RefSeq" id="XP_004336764.1">
    <property type="nucleotide sequence ID" value="XM_004336716.1"/>
</dbReference>
<gene>
    <name evidence="7" type="ORF">ACA1_391080</name>
</gene>
<keyword evidence="4 5" id="KW-0472">Membrane</keyword>
<proteinExistence type="predicted"/>
<dbReference type="InterPro" id="IPR013717">
    <property type="entry name" value="PIG-P"/>
</dbReference>
<evidence type="ECO:0000313" key="7">
    <source>
        <dbReference type="EMBL" id="ELR14751.1"/>
    </source>
</evidence>
<feature type="transmembrane region" description="Helical" evidence="5">
    <location>
        <begin position="24"/>
        <end position="46"/>
    </location>
</feature>
<dbReference type="PANTHER" id="PTHR46346">
    <property type="entry name" value="PHOSPHATIDYLINOSITOL N-ACETYLGLUCOSAMINYLTRANSFERASE SUBUNIT P"/>
    <property type="match status" value="1"/>
</dbReference>
<feature type="domain" description="PIG-P" evidence="6">
    <location>
        <begin position="22"/>
        <end position="65"/>
    </location>
</feature>
<evidence type="ECO:0000256" key="3">
    <source>
        <dbReference type="ARBA" id="ARBA00022989"/>
    </source>
</evidence>
<dbReference type="KEGG" id="acan:ACA1_391080"/>
<dbReference type="GeneID" id="14915385"/>
<comment type="subcellular location">
    <subcellularLocation>
        <location evidence="1">Membrane</location>
        <topology evidence="1">Multi-pass membrane protein</topology>
    </subcellularLocation>
</comment>
<protein>
    <recommendedName>
        <fullName evidence="6">PIG-P domain-containing protein</fullName>
    </recommendedName>
</protein>
<keyword evidence="2 5" id="KW-0812">Transmembrane</keyword>
<dbReference type="GO" id="GO:0005783">
    <property type="term" value="C:endoplasmic reticulum"/>
    <property type="evidence" value="ECO:0007669"/>
    <property type="project" value="TreeGrafter"/>
</dbReference>
<keyword evidence="3 5" id="KW-1133">Transmembrane helix</keyword>
<keyword evidence="8" id="KW-1185">Reference proteome</keyword>
<accession>L8GRI9</accession>
<dbReference type="STRING" id="1257118.L8GRI9"/>
<dbReference type="PANTHER" id="PTHR46346:SF1">
    <property type="entry name" value="PHOSPHATIDYLINOSITOL N-ACETYLGLUCOSAMINYLTRANSFERASE SUBUNIT P"/>
    <property type="match status" value="1"/>
</dbReference>
<dbReference type="VEuPathDB" id="AmoebaDB:ACA1_391080"/>
<dbReference type="InterPro" id="IPR052263">
    <property type="entry name" value="GPI_Anchor_Biosynth"/>
</dbReference>